<dbReference type="PROSITE" id="PS50968">
    <property type="entry name" value="BIOTINYL_LIPOYL"/>
    <property type="match status" value="1"/>
</dbReference>
<dbReference type="InterPro" id="IPR003016">
    <property type="entry name" value="2-oxoA_DH_lipoyl-BS"/>
</dbReference>
<dbReference type="Gene3D" id="2.40.50.100">
    <property type="match status" value="1"/>
</dbReference>
<evidence type="ECO:0000259" key="4">
    <source>
        <dbReference type="PROSITE" id="PS50968"/>
    </source>
</evidence>
<dbReference type="PANTHER" id="PTHR11715:SF3">
    <property type="entry name" value="GLYCINE CLEAVAGE SYSTEM H PROTEIN-RELATED"/>
    <property type="match status" value="1"/>
</dbReference>
<name>A0ABY2DB78_9GAMM</name>
<dbReference type="InterPro" id="IPR011053">
    <property type="entry name" value="Single_hybrid_motif"/>
</dbReference>
<dbReference type="HAMAP" id="MF_00272">
    <property type="entry name" value="GcvH"/>
    <property type="match status" value="1"/>
</dbReference>
<dbReference type="InterPro" id="IPR002930">
    <property type="entry name" value="GCV_H"/>
</dbReference>
<proteinExistence type="inferred from homology"/>
<feature type="modified residue" description="N6-lipoyllysine" evidence="3">
    <location>
        <position position="65"/>
    </location>
</feature>
<evidence type="ECO:0000313" key="5">
    <source>
        <dbReference type="EMBL" id="TDB05574.1"/>
    </source>
</evidence>
<dbReference type="InterPro" id="IPR033753">
    <property type="entry name" value="GCV_H/Fam206"/>
</dbReference>
<dbReference type="NCBIfam" id="TIGR00527">
    <property type="entry name" value="gcvH"/>
    <property type="match status" value="1"/>
</dbReference>
<keyword evidence="6" id="KW-1185">Reference proteome</keyword>
<comment type="caution">
    <text evidence="5">The sequence shown here is derived from an EMBL/GenBank/DDBJ whole genome shotgun (WGS) entry which is preliminary data.</text>
</comment>
<protein>
    <recommendedName>
        <fullName evidence="3">Glycine cleavage system H protein</fullName>
    </recommendedName>
</protein>
<comment type="subunit">
    <text evidence="3">The glycine cleavage system is composed of four proteins: P, T, L and H.</text>
</comment>
<comment type="function">
    <text evidence="3">The glycine cleavage system catalyzes the degradation of glycine. The H protein shuttles the methylamine group of glycine from the P protein to the T protein.</text>
</comment>
<evidence type="ECO:0000256" key="2">
    <source>
        <dbReference type="ARBA" id="ARBA00022823"/>
    </source>
</evidence>
<accession>A0ABY2DB78</accession>
<dbReference type="EMBL" id="SLTR01000001">
    <property type="protein sequence ID" value="TDB05574.1"/>
    <property type="molecule type" value="Genomic_DNA"/>
</dbReference>
<comment type="cofactor">
    <cofactor evidence="3">
        <name>(R)-lipoate</name>
        <dbReference type="ChEBI" id="CHEBI:83088"/>
    </cofactor>
    <text evidence="3">Binds 1 lipoyl cofactor covalently.</text>
</comment>
<organism evidence="5 6">
    <name type="scientific">Halomonas marinisediminis</name>
    <dbReference type="NCBI Taxonomy" id="2546095"/>
    <lineage>
        <taxon>Bacteria</taxon>
        <taxon>Pseudomonadati</taxon>
        <taxon>Pseudomonadota</taxon>
        <taxon>Gammaproteobacteria</taxon>
        <taxon>Oceanospirillales</taxon>
        <taxon>Halomonadaceae</taxon>
        <taxon>Halomonas</taxon>
    </lineage>
</organism>
<dbReference type="InterPro" id="IPR017453">
    <property type="entry name" value="GCV_H_sub"/>
</dbReference>
<dbReference type="PROSITE" id="PS00189">
    <property type="entry name" value="LIPOYL"/>
    <property type="match status" value="1"/>
</dbReference>
<dbReference type="RefSeq" id="WP_132041101.1">
    <property type="nucleotide sequence ID" value="NZ_SLTR01000001.1"/>
</dbReference>
<feature type="domain" description="Lipoyl-binding" evidence="4">
    <location>
        <begin position="24"/>
        <end position="106"/>
    </location>
</feature>
<reference evidence="5 6" key="1">
    <citation type="submission" date="2019-03" db="EMBL/GenBank/DDBJ databases">
        <title>Halomonas marinisediminis sp. nov., a moderately halophilic bacterium isolated from the Bohai Gulf.</title>
        <authorList>
            <person name="Ji X."/>
        </authorList>
    </citation>
    <scope>NUCLEOTIDE SEQUENCE [LARGE SCALE GENOMIC DNA]</scope>
    <source>
        <strain evidence="5 6">204</strain>
    </source>
</reference>
<comment type="similarity">
    <text evidence="1 3">Belongs to the GcvH family.</text>
</comment>
<dbReference type="CDD" id="cd06848">
    <property type="entry name" value="GCS_H"/>
    <property type="match status" value="1"/>
</dbReference>
<evidence type="ECO:0000256" key="3">
    <source>
        <dbReference type="HAMAP-Rule" id="MF_00272"/>
    </source>
</evidence>
<gene>
    <name evidence="3 5" type="primary">gcvH</name>
    <name evidence="5" type="ORF">E0702_01000</name>
</gene>
<evidence type="ECO:0000256" key="1">
    <source>
        <dbReference type="ARBA" id="ARBA00009249"/>
    </source>
</evidence>
<dbReference type="NCBIfam" id="NF002270">
    <property type="entry name" value="PRK01202.1"/>
    <property type="match status" value="1"/>
</dbReference>
<dbReference type="InterPro" id="IPR000089">
    <property type="entry name" value="Biotin_lipoyl"/>
</dbReference>
<dbReference type="Pfam" id="PF01597">
    <property type="entry name" value="GCV_H"/>
    <property type="match status" value="1"/>
</dbReference>
<dbReference type="SUPFAM" id="SSF51230">
    <property type="entry name" value="Single hybrid motif"/>
    <property type="match status" value="1"/>
</dbReference>
<evidence type="ECO:0000313" key="6">
    <source>
        <dbReference type="Proteomes" id="UP000294823"/>
    </source>
</evidence>
<sequence>MSSIPANLRYADSHEWVLDNGDGTVTIGISDHAQEALGDVVFVELPEVGRTLELKEEFGVVESVKAASDLYAPVAGEVIDVNEVLEDAPETLNESPYEDGWIMKVRLEDATQIDDLLDADGYQAVASADD</sequence>
<dbReference type="PANTHER" id="PTHR11715">
    <property type="entry name" value="GLYCINE CLEAVAGE SYSTEM H PROTEIN"/>
    <property type="match status" value="1"/>
</dbReference>
<dbReference type="Proteomes" id="UP000294823">
    <property type="component" value="Unassembled WGS sequence"/>
</dbReference>
<keyword evidence="2 3" id="KW-0450">Lipoyl</keyword>